<feature type="compositionally biased region" description="Basic and acidic residues" evidence="1">
    <location>
        <begin position="86"/>
        <end position="118"/>
    </location>
</feature>
<sequence length="118" mass="12681">MLGIFQKSNHLPTNAYKMSHDSGVLADVGHKAQELKDVTAEKMCDAGAAVRDTLASGYEKVKDTVASGYEKVAGYTKETADQAGQKVEENKDAAADKANDARDYVGKKMHEGANKMQS</sequence>
<dbReference type="Gene3D" id="6.10.140.1430">
    <property type="match status" value="2"/>
</dbReference>
<reference evidence="2 3" key="1">
    <citation type="submission" date="2015-09" db="EMBL/GenBank/DDBJ databases">
        <title>Draft genome of the parasitic nematode Teladorsagia circumcincta isolate WARC Sus (inbred).</title>
        <authorList>
            <person name="Mitreva M."/>
        </authorList>
    </citation>
    <scope>NUCLEOTIDE SEQUENCE [LARGE SCALE GENOMIC DNA]</scope>
    <source>
        <strain evidence="2 3">S</strain>
    </source>
</reference>
<name>A0A2G9U4R6_TELCI</name>
<dbReference type="OrthoDB" id="1641132at2759"/>
<dbReference type="AlphaFoldDB" id="A0A2G9U4R6"/>
<feature type="region of interest" description="Disordered" evidence="1">
    <location>
        <begin position="81"/>
        <end position="118"/>
    </location>
</feature>
<accession>A0A2G9U4R6</accession>
<protein>
    <recommendedName>
        <fullName evidence="4">Late embryogeneis abundant protein</fullName>
    </recommendedName>
</protein>
<evidence type="ECO:0000256" key="1">
    <source>
        <dbReference type="SAM" id="MobiDB-lite"/>
    </source>
</evidence>
<dbReference type="EMBL" id="KZ349142">
    <property type="protein sequence ID" value="PIO65271.1"/>
    <property type="molecule type" value="Genomic_DNA"/>
</dbReference>
<dbReference type="Proteomes" id="UP000230423">
    <property type="component" value="Unassembled WGS sequence"/>
</dbReference>
<organism evidence="2 3">
    <name type="scientific">Teladorsagia circumcincta</name>
    <name type="common">Brown stomach worm</name>
    <name type="synonym">Ostertagia circumcincta</name>
    <dbReference type="NCBI Taxonomy" id="45464"/>
    <lineage>
        <taxon>Eukaryota</taxon>
        <taxon>Metazoa</taxon>
        <taxon>Ecdysozoa</taxon>
        <taxon>Nematoda</taxon>
        <taxon>Chromadorea</taxon>
        <taxon>Rhabditida</taxon>
        <taxon>Rhabditina</taxon>
        <taxon>Rhabditomorpha</taxon>
        <taxon>Strongyloidea</taxon>
        <taxon>Trichostrongylidae</taxon>
        <taxon>Teladorsagia</taxon>
    </lineage>
</organism>
<evidence type="ECO:0000313" key="2">
    <source>
        <dbReference type="EMBL" id="PIO65271.1"/>
    </source>
</evidence>
<gene>
    <name evidence="2" type="ORF">TELCIR_13069</name>
</gene>
<proteinExistence type="predicted"/>
<evidence type="ECO:0000313" key="3">
    <source>
        <dbReference type="Proteomes" id="UP000230423"/>
    </source>
</evidence>
<evidence type="ECO:0008006" key="4">
    <source>
        <dbReference type="Google" id="ProtNLM"/>
    </source>
</evidence>
<keyword evidence="3" id="KW-1185">Reference proteome</keyword>